<dbReference type="GeneID" id="19301909"/>
<dbReference type="Proteomes" id="UP000030669">
    <property type="component" value="Unassembled WGS sequence"/>
</dbReference>
<proteinExistence type="predicted"/>
<dbReference type="EMBL" id="KB469302">
    <property type="protein sequence ID" value="EPQ55053.1"/>
    <property type="molecule type" value="Genomic_DNA"/>
</dbReference>
<evidence type="ECO:0000313" key="1">
    <source>
        <dbReference type="EMBL" id="EPQ55053.1"/>
    </source>
</evidence>
<name>S7Q6K5_GLOTA</name>
<evidence type="ECO:0008006" key="3">
    <source>
        <dbReference type="Google" id="ProtNLM"/>
    </source>
</evidence>
<dbReference type="KEGG" id="gtr:GLOTRDRAFT_129350"/>
<organism evidence="1 2">
    <name type="scientific">Gloeophyllum trabeum (strain ATCC 11539 / FP-39264 / Madison 617)</name>
    <name type="common">Brown rot fungus</name>
    <dbReference type="NCBI Taxonomy" id="670483"/>
    <lineage>
        <taxon>Eukaryota</taxon>
        <taxon>Fungi</taxon>
        <taxon>Dikarya</taxon>
        <taxon>Basidiomycota</taxon>
        <taxon>Agaricomycotina</taxon>
        <taxon>Agaricomycetes</taxon>
        <taxon>Gloeophyllales</taxon>
        <taxon>Gloeophyllaceae</taxon>
        <taxon>Gloeophyllum</taxon>
    </lineage>
</organism>
<evidence type="ECO:0000313" key="2">
    <source>
        <dbReference type="Proteomes" id="UP000030669"/>
    </source>
</evidence>
<dbReference type="Gene3D" id="3.80.10.10">
    <property type="entry name" value="Ribonuclease Inhibitor"/>
    <property type="match status" value="1"/>
</dbReference>
<dbReference type="AlphaFoldDB" id="S7Q6K5"/>
<dbReference type="OMA" id="VEEWAEW"/>
<dbReference type="RefSeq" id="XP_007866226.1">
    <property type="nucleotide sequence ID" value="XM_007868035.1"/>
</dbReference>
<dbReference type="HOGENOM" id="CLU_662308_0_0_1"/>
<dbReference type="SUPFAM" id="SSF52047">
    <property type="entry name" value="RNI-like"/>
    <property type="match status" value="1"/>
</dbReference>
<reference evidence="1 2" key="1">
    <citation type="journal article" date="2012" name="Science">
        <title>The Paleozoic origin of enzymatic lignin decomposition reconstructed from 31 fungal genomes.</title>
        <authorList>
            <person name="Floudas D."/>
            <person name="Binder M."/>
            <person name="Riley R."/>
            <person name="Barry K."/>
            <person name="Blanchette R.A."/>
            <person name="Henrissat B."/>
            <person name="Martinez A.T."/>
            <person name="Otillar R."/>
            <person name="Spatafora J.W."/>
            <person name="Yadav J.S."/>
            <person name="Aerts A."/>
            <person name="Benoit I."/>
            <person name="Boyd A."/>
            <person name="Carlson A."/>
            <person name="Copeland A."/>
            <person name="Coutinho P.M."/>
            <person name="de Vries R.P."/>
            <person name="Ferreira P."/>
            <person name="Findley K."/>
            <person name="Foster B."/>
            <person name="Gaskell J."/>
            <person name="Glotzer D."/>
            <person name="Gorecki P."/>
            <person name="Heitman J."/>
            <person name="Hesse C."/>
            <person name="Hori C."/>
            <person name="Igarashi K."/>
            <person name="Jurgens J.A."/>
            <person name="Kallen N."/>
            <person name="Kersten P."/>
            <person name="Kohler A."/>
            <person name="Kuees U."/>
            <person name="Kumar T.K.A."/>
            <person name="Kuo A."/>
            <person name="LaButti K."/>
            <person name="Larrondo L.F."/>
            <person name="Lindquist E."/>
            <person name="Ling A."/>
            <person name="Lombard V."/>
            <person name="Lucas S."/>
            <person name="Lundell T."/>
            <person name="Martin R."/>
            <person name="McLaughlin D.J."/>
            <person name="Morgenstern I."/>
            <person name="Morin E."/>
            <person name="Murat C."/>
            <person name="Nagy L.G."/>
            <person name="Nolan M."/>
            <person name="Ohm R.A."/>
            <person name="Patyshakuliyeva A."/>
            <person name="Rokas A."/>
            <person name="Ruiz-Duenas F.J."/>
            <person name="Sabat G."/>
            <person name="Salamov A."/>
            <person name="Samejima M."/>
            <person name="Schmutz J."/>
            <person name="Slot J.C."/>
            <person name="St John F."/>
            <person name="Stenlid J."/>
            <person name="Sun H."/>
            <person name="Sun S."/>
            <person name="Syed K."/>
            <person name="Tsang A."/>
            <person name="Wiebenga A."/>
            <person name="Young D."/>
            <person name="Pisabarro A."/>
            <person name="Eastwood D.C."/>
            <person name="Martin F."/>
            <person name="Cullen D."/>
            <person name="Grigoriev I.V."/>
            <person name="Hibbett D.S."/>
        </authorList>
    </citation>
    <scope>NUCLEOTIDE SEQUENCE [LARGE SCALE GENOMIC DNA]</scope>
    <source>
        <strain evidence="1 2">ATCC 11539</strain>
    </source>
</reference>
<sequence>MTNHSPAPQRWKDHEFFVHVPHDVWLEVMEYLRPSRDQSIPESKYDLENLSLTCRYFCAISRPLLFEDVRFTGTTGQDDDAKDHAGWFSEVKKNRMNSLASLVRKYRLCHWSTISNDTFVLLFGDKHFRAIAQLPNLWSLSLDKCNLQFSNRFGMFLHEQMKTGIGLRNLRHLHFSRTTLDAHIFVSLQELPALESLAFDQCSFKRDSPQVHFSLNQKIGLRHFQMIFGEPSGPWYGWNASFMSEIATFACQRSLRVFKTDVIHLSSALFNSNCELAIEDLAAVIGSADDLPIFSQFLDRTPSICSLSFYVMLDSDGDTVLRLKDGALPSLQTLRCLPEHIFSRPVRRYWTVPEYPARYTIRDTRSVRNLEAIASSIEELGIDSQLYGNRFLPAFPSLKSLIVLPGSSPVGTFLY</sequence>
<dbReference type="OrthoDB" id="3256662at2759"/>
<keyword evidence="2" id="KW-1185">Reference proteome</keyword>
<protein>
    <recommendedName>
        <fullName evidence="3">F-box domain-containing protein</fullName>
    </recommendedName>
</protein>
<dbReference type="InterPro" id="IPR032675">
    <property type="entry name" value="LRR_dom_sf"/>
</dbReference>
<accession>S7Q6K5</accession>
<gene>
    <name evidence="1" type="ORF">GLOTRDRAFT_129350</name>
</gene>
<dbReference type="eggNOG" id="ENOG502RCRA">
    <property type="taxonomic scope" value="Eukaryota"/>
</dbReference>